<dbReference type="Gene3D" id="1.10.287.130">
    <property type="match status" value="1"/>
</dbReference>
<comment type="subcellular location">
    <subcellularLocation>
        <location evidence="2">Cell membrane</location>
        <topology evidence="2">Multi-pass membrane protein</topology>
    </subcellularLocation>
</comment>
<keyword evidence="12" id="KW-0902">Two-component regulatory system</keyword>
<protein>
    <recommendedName>
        <fullName evidence="3">histidine kinase</fullName>
        <ecNumber evidence="3">2.7.13.3</ecNumber>
    </recommendedName>
</protein>
<reference evidence="17 18" key="1">
    <citation type="submission" date="2016-10" db="EMBL/GenBank/DDBJ databases">
        <authorList>
            <person name="de Groot N.N."/>
        </authorList>
    </citation>
    <scope>NUCLEOTIDE SEQUENCE [LARGE SCALE GENOMIC DNA]</scope>
    <source>
        <strain evidence="17 18">DSM 12271</strain>
    </source>
</reference>
<evidence type="ECO:0000256" key="13">
    <source>
        <dbReference type="ARBA" id="ARBA00023136"/>
    </source>
</evidence>
<dbReference type="FunFam" id="1.10.287.130:FF:000001">
    <property type="entry name" value="Two-component sensor histidine kinase"/>
    <property type="match status" value="1"/>
</dbReference>
<dbReference type="InterPro" id="IPR003594">
    <property type="entry name" value="HATPase_dom"/>
</dbReference>
<dbReference type="CDD" id="cd06225">
    <property type="entry name" value="HAMP"/>
    <property type="match status" value="1"/>
</dbReference>
<dbReference type="EC" id="2.7.13.3" evidence="3"/>
<dbReference type="EMBL" id="FOKI01000028">
    <property type="protein sequence ID" value="SFB31381.1"/>
    <property type="molecule type" value="Genomic_DNA"/>
</dbReference>
<keyword evidence="13 14" id="KW-0472">Membrane</keyword>
<feature type="transmembrane region" description="Helical" evidence="14">
    <location>
        <begin position="161"/>
        <end position="184"/>
    </location>
</feature>
<evidence type="ECO:0000256" key="3">
    <source>
        <dbReference type="ARBA" id="ARBA00012438"/>
    </source>
</evidence>
<dbReference type="InterPro" id="IPR050398">
    <property type="entry name" value="HssS/ArlS-like"/>
</dbReference>
<dbReference type="GO" id="GO:0000155">
    <property type="term" value="F:phosphorelay sensor kinase activity"/>
    <property type="evidence" value="ECO:0007669"/>
    <property type="project" value="InterPro"/>
</dbReference>
<evidence type="ECO:0000259" key="15">
    <source>
        <dbReference type="PROSITE" id="PS50109"/>
    </source>
</evidence>
<dbReference type="Pfam" id="PF00672">
    <property type="entry name" value="HAMP"/>
    <property type="match status" value="1"/>
</dbReference>
<comment type="catalytic activity">
    <reaction evidence="1">
        <text>ATP + protein L-histidine = ADP + protein N-phospho-L-histidine.</text>
        <dbReference type="EC" id="2.7.13.3"/>
    </reaction>
</comment>
<keyword evidence="7 14" id="KW-0812">Transmembrane</keyword>
<sequence length="483" mass="54416">MKSIKKKLFLGITFIISIFIFGILSFSFLFKPYFLNSKISELYDVISSIDTFLSSNALDDNIQHINDLCDKYNLQIQIIDKKKGKSLYGSHGGSKNSQSMNSNRFQLIKTLSINDNVIQSIILDKSTGVEFLSAEKVENSLGYTINIKTPISAIDDSLHKAVILLSVILIPITILSLIATSIFAKNFTNPIILITDKASKIENLDFGSSINIDSKDEIGVLANTINNLSKKIEKTLSELTYKNTKLEEYIKKEKKNEVLRKEFVGSVSHELKTPITVISGYVQALDSGILKTPEDRSYYLSVIQDEIERMNIIVSDVLDLYKLESNTFKIALKVVDIDILLNKILSKLNFKFKDLNINLKTNIEKTKVIGDSVRLEQAITNYINNALCHVDDNKEIVIKAINHENKVIVSVFNSGENISPKDTDKIWMGFVRLDKVRNYKEKRVGLGLAIVKEIIKLHNGEKGVINTSKGVEFWLSLNSYSDV</sequence>
<dbReference type="InterPro" id="IPR003660">
    <property type="entry name" value="HAMP_dom"/>
</dbReference>
<dbReference type="PROSITE" id="PS50885">
    <property type="entry name" value="HAMP"/>
    <property type="match status" value="1"/>
</dbReference>
<evidence type="ECO:0000313" key="18">
    <source>
        <dbReference type="Proteomes" id="UP000198619"/>
    </source>
</evidence>
<evidence type="ECO:0000256" key="14">
    <source>
        <dbReference type="SAM" id="Phobius"/>
    </source>
</evidence>
<keyword evidence="4" id="KW-1003">Cell membrane</keyword>
<dbReference type="SUPFAM" id="SSF158472">
    <property type="entry name" value="HAMP domain-like"/>
    <property type="match status" value="1"/>
</dbReference>
<evidence type="ECO:0000256" key="4">
    <source>
        <dbReference type="ARBA" id="ARBA00022475"/>
    </source>
</evidence>
<dbReference type="SMART" id="SM00304">
    <property type="entry name" value="HAMP"/>
    <property type="match status" value="1"/>
</dbReference>
<dbReference type="InterPro" id="IPR036890">
    <property type="entry name" value="HATPase_C_sf"/>
</dbReference>
<evidence type="ECO:0000256" key="8">
    <source>
        <dbReference type="ARBA" id="ARBA00022741"/>
    </source>
</evidence>
<evidence type="ECO:0000256" key="12">
    <source>
        <dbReference type="ARBA" id="ARBA00023012"/>
    </source>
</evidence>
<dbReference type="PANTHER" id="PTHR45528:SF1">
    <property type="entry name" value="SENSOR HISTIDINE KINASE CPXA"/>
    <property type="match status" value="1"/>
</dbReference>
<dbReference type="SMART" id="SM00388">
    <property type="entry name" value="HisKA"/>
    <property type="match status" value="1"/>
</dbReference>
<feature type="domain" description="Histidine kinase" evidence="15">
    <location>
        <begin position="266"/>
        <end position="481"/>
    </location>
</feature>
<accession>A0A1I1A0D6</accession>
<dbReference type="GO" id="GO:0005886">
    <property type="term" value="C:plasma membrane"/>
    <property type="evidence" value="ECO:0007669"/>
    <property type="project" value="UniProtKB-SubCell"/>
</dbReference>
<evidence type="ECO:0000256" key="5">
    <source>
        <dbReference type="ARBA" id="ARBA00022553"/>
    </source>
</evidence>
<dbReference type="Proteomes" id="UP000198619">
    <property type="component" value="Unassembled WGS sequence"/>
</dbReference>
<dbReference type="GO" id="GO:0005524">
    <property type="term" value="F:ATP binding"/>
    <property type="evidence" value="ECO:0007669"/>
    <property type="project" value="UniProtKB-KW"/>
</dbReference>
<dbReference type="RefSeq" id="WP_090042411.1">
    <property type="nucleotide sequence ID" value="NZ_FOKI01000028.1"/>
</dbReference>
<feature type="transmembrane region" description="Helical" evidence="14">
    <location>
        <begin position="7"/>
        <end position="30"/>
    </location>
</feature>
<keyword evidence="5" id="KW-0597">Phosphoprotein</keyword>
<proteinExistence type="predicted"/>
<keyword evidence="18" id="KW-1185">Reference proteome</keyword>
<name>A0A1I1A0D6_9CLOT</name>
<dbReference type="OrthoDB" id="9762826at2"/>
<gene>
    <name evidence="17" type="ORF">SAMN04488528_102823</name>
</gene>
<evidence type="ECO:0000259" key="16">
    <source>
        <dbReference type="PROSITE" id="PS50885"/>
    </source>
</evidence>
<dbReference type="CDD" id="cd00082">
    <property type="entry name" value="HisKA"/>
    <property type="match status" value="1"/>
</dbReference>
<dbReference type="Pfam" id="PF00512">
    <property type="entry name" value="HisKA"/>
    <property type="match status" value="1"/>
</dbReference>
<dbReference type="AlphaFoldDB" id="A0A1I1A0D6"/>
<evidence type="ECO:0000256" key="2">
    <source>
        <dbReference type="ARBA" id="ARBA00004651"/>
    </source>
</evidence>
<dbReference type="InterPro" id="IPR005467">
    <property type="entry name" value="His_kinase_dom"/>
</dbReference>
<dbReference type="Pfam" id="PF02518">
    <property type="entry name" value="HATPase_c"/>
    <property type="match status" value="1"/>
</dbReference>
<dbReference type="STRING" id="84698.SAMN04488528_102823"/>
<dbReference type="SUPFAM" id="SSF47384">
    <property type="entry name" value="Homodimeric domain of signal transducing histidine kinase"/>
    <property type="match status" value="1"/>
</dbReference>
<keyword evidence="11 14" id="KW-1133">Transmembrane helix</keyword>
<evidence type="ECO:0000256" key="7">
    <source>
        <dbReference type="ARBA" id="ARBA00022692"/>
    </source>
</evidence>
<dbReference type="SMART" id="SM00387">
    <property type="entry name" value="HATPase_c"/>
    <property type="match status" value="1"/>
</dbReference>
<keyword evidence="9" id="KW-0418">Kinase</keyword>
<evidence type="ECO:0000256" key="1">
    <source>
        <dbReference type="ARBA" id="ARBA00000085"/>
    </source>
</evidence>
<keyword evidence="8" id="KW-0547">Nucleotide-binding</keyword>
<organism evidence="17 18">
    <name type="scientific">Clostridium frigidicarnis</name>
    <dbReference type="NCBI Taxonomy" id="84698"/>
    <lineage>
        <taxon>Bacteria</taxon>
        <taxon>Bacillati</taxon>
        <taxon>Bacillota</taxon>
        <taxon>Clostridia</taxon>
        <taxon>Eubacteriales</taxon>
        <taxon>Clostridiaceae</taxon>
        <taxon>Clostridium</taxon>
    </lineage>
</organism>
<keyword evidence="6" id="KW-0808">Transferase</keyword>
<dbReference type="Gene3D" id="3.30.565.10">
    <property type="entry name" value="Histidine kinase-like ATPase, C-terminal domain"/>
    <property type="match status" value="1"/>
</dbReference>
<evidence type="ECO:0000256" key="9">
    <source>
        <dbReference type="ARBA" id="ARBA00022777"/>
    </source>
</evidence>
<dbReference type="SUPFAM" id="SSF55874">
    <property type="entry name" value="ATPase domain of HSP90 chaperone/DNA topoisomerase II/histidine kinase"/>
    <property type="match status" value="1"/>
</dbReference>
<evidence type="ECO:0000256" key="6">
    <source>
        <dbReference type="ARBA" id="ARBA00022679"/>
    </source>
</evidence>
<evidence type="ECO:0000256" key="10">
    <source>
        <dbReference type="ARBA" id="ARBA00022840"/>
    </source>
</evidence>
<dbReference type="InterPro" id="IPR003661">
    <property type="entry name" value="HisK_dim/P_dom"/>
</dbReference>
<dbReference type="PANTHER" id="PTHR45528">
    <property type="entry name" value="SENSOR HISTIDINE KINASE CPXA"/>
    <property type="match status" value="1"/>
</dbReference>
<keyword evidence="10" id="KW-0067">ATP-binding</keyword>
<feature type="domain" description="HAMP" evidence="16">
    <location>
        <begin position="185"/>
        <end position="237"/>
    </location>
</feature>
<dbReference type="InterPro" id="IPR036097">
    <property type="entry name" value="HisK_dim/P_sf"/>
</dbReference>
<dbReference type="PROSITE" id="PS50109">
    <property type="entry name" value="HIS_KIN"/>
    <property type="match status" value="1"/>
</dbReference>
<evidence type="ECO:0000313" key="17">
    <source>
        <dbReference type="EMBL" id="SFB31381.1"/>
    </source>
</evidence>
<dbReference type="Gene3D" id="6.10.340.10">
    <property type="match status" value="1"/>
</dbReference>
<evidence type="ECO:0000256" key="11">
    <source>
        <dbReference type="ARBA" id="ARBA00022989"/>
    </source>
</evidence>